<comment type="miscellaneous">
    <text evidence="10">Few gyrases are as efficient as E.coli at forming negative supercoils. Not all organisms have 2 type II topoisomerases; in organisms with a single type II topoisomerase this enzyme also has to decatenate newly replicated chromosomes.</text>
</comment>
<dbReference type="InterPro" id="IPR002288">
    <property type="entry name" value="DNA_gyrase_B_C"/>
</dbReference>
<comment type="cofactor">
    <cofactor evidence="10">
        <name>Mg(2+)</name>
        <dbReference type="ChEBI" id="CHEBI:18420"/>
    </cofactor>
    <cofactor evidence="10">
        <name>Mn(2+)</name>
        <dbReference type="ChEBI" id="CHEBI:29035"/>
    </cofactor>
    <cofactor evidence="10">
        <name>Ca(2+)</name>
        <dbReference type="ChEBI" id="CHEBI:29108"/>
    </cofactor>
    <text evidence="10">Binds two Mg(2+) per subunit. The magnesium ions form salt bridges with both the protein and the DNA. Can also accept other divalent metal cations, such as Mn(2+) or Ca(2+).</text>
</comment>
<dbReference type="Pfam" id="PF02518">
    <property type="entry name" value="HATPase_c"/>
    <property type="match status" value="1"/>
</dbReference>
<accession>A0A8J6Y0B8</accession>
<dbReference type="NCBIfam" id="NF011501">
    <property type="entry name" value="PRK14939.1"/>
    <property type="match status" value="1"/>
</dbReference>
<dbReference type="InterPro" id="IPR013759">
    <property type="entry name" value="Topo_IIA_B_C"/>
</dbReference>
<dbReference type="NCBIfam" id="NF004189">
    <property type="entry name" value="PRK05644.1"/>
    <property type="match status" value="1"/>
</dbReference>
<evidence type="ECO:0000256" key="6">
    <source>
        <dbReference type="ARBA" id="ARBA00022842"/>
    </source>
</evidence>
<dbReference type="InterPro" id="IPR006171">
    <property type="entry name" value="TOPRIM_dom"/>
</dbReference>
<dbReference type="SMART" id="SM00387">
    <property type="entry name" value="HATPase_c"/>
    <property type="match status" value="1"/>
</dbReference>
<dbReference type="PANTHER" id="PTHR45866">
    <property type="entry name" value="DNA GYRASE/TOPOISOMERASE SUBUNIT B"/>
    <property type="match status" value="1"/>
</dbReference>
<protein>
    <recommendedName>
        <fullName evidence="10">DNA gyrase subunit B</fullName>
        <ecNumber evidence="10">5.6.2.2</ecNumber>
    </recommendedName>
</protein>
<dbReference type="CDD" id="cd03366">
    <property type="entry name" value="TOPRIM_TopoIIA_GyrB"/>
    <property type="match status" value="1"/>
</dbReference>
<comment type="subunit">
    <text evidence="10">Heterotetramer, composed of two GyrA and two GyrB chains. In the heterotetramer, GyrA contains the active site tyrosine that forms a transient covalent intermediate with DNA, while GyrB binds cofactors and catalyzes ATP hydrolysis.</text>
</comment>
<dbReference type="PRINTS" id="PR00418">
    <property type="entry name" value="TPI2FAMILY"/>
</dbReference>
<feature type="site" description="Interaction with DNA" evidence="10">
    <location>
        <position position="449"/>
    </location>
</feature>
<dbReference type="GO" id="GO:0046872">
    <property type="term" value="F:metal ion binding"/>
    <property type="evidence" value="ECO:0007669"/>
    <property type="project" value="UniProtKB-KW"/>
</dbReference>
<dbReference type="EC" id="5.6.2.2" evidence="10"/>
<dbReference type="SUPFAM" id="SSF56719">
    <property type="entry name" value="Type II DNA topoisomerase"/>
    <property type="match status" value="1"/>
</dbReference>
<keyword evidence="5 10" id="KW-0067">ATP-binding</keyword>
<dbReference type="HAMAP" id="MF_01898">
    <property type="entry name" value="GyrB"/>
    <property type="match status" value="1"/>
</dbReference>
<name>A0A8J6Y0B8_9BACT</name>
<dbReference type="GO" id="GO:0003677">
    <property type="term" value="F:DNA binding"/>
    <property type="evidence" value="ECO:0007669"/>
    <property type="project" value="UniProtKB-KW"/>
</dbReference>
<comment type="caution">
    <text evidence="12">The sequence shown here is derived from an EMBL/GenBank/DDBJ whole genome shotgun (WGS) entry which is preliminary data.</text>
</comment>
<dbReference type="Gene3D" id="3.30.565.10">
    <property type="entry name" value="Histidine kinase-like ATPase, C-terminal domain"/>
    <property type="match status" value="1"/>
</dbReference>
<dbReference type="GO" id="GO:0005737">
    <property type="term" value="C:cytoplasm"/>
    <property type="evidence" value="ECO:0007669"/>
    <property type="project" value="UniProtKB-SubCell"/>
</dbReference>
<dbReference type="InterPro" id="IPR001241">
    <property type="entry name" value="Topo_IIA"/>
</dbReference>
<keyword evidence="6 10" id="KW-0460">Magnesium</keyword>
<gene>
    <name evidence="10 12" type="primary">gyrB</name>
    <name evidence="12" type="ORF">IFJ97_06600</name>
</gene>
<dbReference type="InterPro" id="IPR034160">
    <property type="entry name" value="TOPRIM_GyrB"/>
</dbReference>
<dbReference type="PANTHER" id="PTHR45866:SF1">
    <property type="entry name" value="DNA GYRASE SUBUNIT B, MITOCHONDRIAL"/>
    <property type="match status" value="1"/>
</dbReference>
<evidence type="ECO:0000256" key="7">
    <source>
        <dbReference type="ARBA" id="ARBA00023029"/>
    </source>
</evidence>
<organism evidence="12 13">
    <name type="scientific">Candidatus Sulfomarinibacter kjeldsenii</name>
    <dbReference type="NCBI Taxonomy" id="2885994"/>
    <lineage>
        <taxon>Bacteria</taxon>
        <taxon>Pseudomonadati</taxon>
        <taxon>Acidobacteriota</taxon>
        <taxon>Thermoanaerobaculia</taxon>
        <taxon>Thermoanaerobaculales</taxon>
        <taxon>Candidatus Sulfomarinibacteraceae</taxon>
        <taxon>Candidatus Sulfomarinibacter</taxon>
    </lineage>
</organism>
<dbReference type="InterPro" id="IPR014721">
    <property type="entry name" value="Ribsml_uS5_D2-typ_fold_subgr"/>
</dbReference>
<dbReference type="GO" id="GO:0005694">
    <property type="term" value="C:chromosome"/>
    <property type="evidence" value="ECO:0007669"/>
    <property type="project" value="InterPro"/>
</dbReference>
<dbReference type="GO" id="GO:0003918">
    <property type="term" value="F:DNA topoisomerase type II (double strand cut, ATP-hydrolyzing) activity"/>
    <property type="evidence" value="ECO:0007669"/>
    <property type="project" value="UniProtKB-UniRule"/>
</dbReference>
<dbReference type="SUPFAM" id="SSF55874">
    <property type="entry name" value="ATPase domain of HSP90 chaperone/DNA topoisomerase II/histidine kinase"/>
    <property type="match status" value="1"/>
</dbReference>
<dbReference type="PROSITE" id="PS00177">
    <property type="entry name" value="TOPOISOMERASE_II"/>
    <property type="match status" value="1"/>
</dbReference>
<evidence type="ECO:0000259" key="11">
    <source>
        <dbReference type="PROSITE" id="PS50880"/>
    </source>
</evidence>
<dbReference type="PROSITE" id="PS50880">
    <property type="entry name" value="TOPRIM"/>
    <property type="match status" value="1"/>
</dbReference>
<reference evidence="12 13" key="1">
    <citation type="submission" date="2020-08" db="EMBL/GenBank/DDBJ databases">
        <title>Acidobacteriota in marine sediments use diverse sulfur dissimilation pathways.</title>
        <authorList>
            <person name="Wasmund K."/>
        </authorList>
    </citation>
    <scope>NUCLEOTIDE SEQUENCE [LARGE SCALE GENOMIC DNA]</scope>
    <source>
        <strain evidence="12">MAG AM3-A</strain>
    </source>
</reference>
<keyword evidence="8" id="KW-0238">DNA-binding</keyword>
<dbReference type="InterPro" id="IPR011557">
    <property type="entry name" value="GyrB"/>
</dbReference>
<evidence type="ECO:0000313" key="12">
    <source>
        <dbReference type="EMBL" id="MBD3871013.1"/>
    </source>
</evidence>
<dbReference type="Pfam" id="PF00986">
    <property type="entry name" value="DNA_gyraseB_C"/>
    <property type="match status" value="1"/>
</dbReference>
<evidence type="ECO:0000256" key="2">
    <source>
        <dbReference type="ARBA" id="ARBA00010708"/>
    </source>
</evidence>
<proteinExistence type="inferred from homology"/>
<dbReference type="SUPFAM" id="SSF54211">
    <property type="entry name" value="Ribosomal protein S5 domain 2-like"/>
    <property type="match status" value="1"/>
</dbReference>
<dbReference type="FunFam" id="3.30.230.10:FF:000005">
    <property type="entry name" value="DNA gyrase subunit B"/>
    <property type="match status" value="1"/>
</dbReference>
<evidence type="ECO:0000256" key="3">
    <source>
        <dbReference type="ARBA" id="ARBA00022723"/>
    </source>
</evidence>
<dbReference type="InterPro" id="IPR018522">
    <property type="entry name" value="TopoIIA_CS"/>
</dbReference>
<dbReference type="FunFam" id="3.40.50.670:FF:000001">
    <property type="entry name" value="DNA topoisomerase 2"/>
    <property type="match status" value="1"/>
</dbReference>
<keyword evidence="7 10" id="KW-0799">Topoisomerase</keyword>
<evidence type="ECO:0000256" key="10">
    <source>
        <dbReference type="HAMAP-Rule" id="MF_01898"/>
    </source>
</evidence>
<dbReference type="SMART" id="SM00433">
    <property type="entry name" value="TOP2c"/>
    <property type="match status" value="1"/>
</dbReference>
<dbReference type="Gene3D" id="3.40.50.670">
    <property type="match status" value="2"/>
</dbReference>
<feature type="binding site" evidence="10">
    <location>
        <position position="424"/>
    </location>
    <ligand>
        <name>Mg(2+)</name>
        <dbReference type="ChEBI" id="CHEBI:18420"/>
        <label>1</label>
        <note>catalytic</note>
    </ligand>
</feature>
<comment type="catalytic activity">
    <reaction evidence="1 10">
        <text>ATP-dependent breakage, passage and rejoining of double-stranded DNA.</text>
        <dbReference type="EC" id="5.6.2.2"/>
    </reaction>
</comment>
<dbReference type="PRINTS" id="PR01159">
    <property type="entry name" value="DNAGYRASEB"/>
</dbReference>
<dbReference type="InterPro" id="IPR003594">
    <property type="entry name" value="HATPase_dom"/>
</dbReference>
<dbReference type="Gene3D" id="3.30.230.10">
    <property type="match status" value="1"/>
</dbReference>
<dbReference type="InterPro" id="IPR000565">
    <property type="entry name" value="Topo_IIA_B"/>
</dbReference>
<evidence type="ECO:0000256" key="5">
    <source>
        <dbReference type="ARBA" id="ARBA00022840"/>
    </source>
</evidence>
<dbReference type="CDD" id="cd16928">
    <property type="entry name" value="HATPase_GyrB-like"/>
    <property type="match status" value="1"/>
</dbReference>
<comment type="similarity">
    <text evidence="2 10">Belongs to the type II topoisomerase GyrB family.</text>
</comment>
<sequence>MTENYTAENIKVLKGREAVRKRPGMYIGDIDDIAGLHHMVWEVVDNAIDEAQAGHCTQISVTVHADQTVTVTDDGRGIPVDTHKESGRSAAEVIMTELHAGGKFDSNSYKVSGGLHGVGVSVVNFLAEWLRLEIHRDGKVWAQTYYRGVPAEALKEVGTTRRTGTIISFKPDAEIFSVLEFHPDLLIRHLRELAFLNSGVNIKFSDESSDREEEFHFDGGLTEFTRYLNRSKAPLHEDPIYLIDSNDDGEDVEVSLQWHDGYNENVIAFTNTVYNRDGGTHLSGFRGALTRTINTYAHSQNLLKGLKENFSGEDVREGLTAIISVRVQDPRFSSQTKDKLVSSDVKSWVESMINDRLATYFEEHPAVAKGIVSKCLDAARARDAARKARELTRRKSALESSALPGKLADCSERDPELSEIFIVEGDSAGGSAKQGRNRLFQAILPLRGKILNVEKARFDRMLSSEEIRALIQCLGTGIGKDEFDPLKVRYHKIIIMTDADVDGSHIRTLLLTFFYRQMQELVERGHLFIAQPPLYKVSRKKKETYLGDDSDLSRFLLDRVEDEFRLVIGTSGRELAGRELRRAILAAQDWNQSLEHLDRRGWPQDLVLAALDTEAGWDGGAGGEGFAKALAAELRELGYEEARVELDEEHGVPEVICSVGANGRGREVRLGQLLGSSGHYRRARNQLAQVEALRVGPFHLDRNGDRETLASLGELVSRVYEVAKKGLNIQRYKGLGEMNPRQLWETTMDPDSRRLLQVTVEDAARADELFTILMGDAVEPRRNFIEANALEARNLDI</sequence>
<dbReference type="InterPro" id="IPR013506">
    <property type="entry name" value="Topo_IIA_bsu_dom2"/>
</dbReference>
<dbReference type="InterPro" id="IPR036890">
    <property type="entry name" value="HATPase_C_sf"/>
</dbReference>
<dbReference type="NCBIfam" id="TIGR01059">
    <property type="entry name" value="gyrB"/>
    <property type="match status" value="1"/>
</dbReference>
<keyword evidence="10" id="KW-0963">Cytoplasm</keyword>
<dbReference type="FunFam" id="3.30.565.10:FF:000002">
    <property type="entry name" value="DNA gyrase subunit B"/>
    <property type="match status" value="1"/>
</dbReference>
<dbReference type="Pfam" id="PF00204">
    <property type="entry name" value="DNA_gyraseB"/>
    <property type="match status" value="1"/>
</dbReference>
<dbReference type="Proteomes" id="UP000598633">
    <property type="component" value="Unassembled WGS sequence"/>
</dbReference>
<feature type="binding site" evidence="10">
    <location>
        <position position="498"/>
    </location>
    <ligand>
        <name>Mg(2+)</name>
        <dbReference type="ChEBI" id="CHEBI:18420"/>
        <label>1</label>
        <note>catalytic</note>
    </ligand>
</feature>
<dbReference type="GO" id="GO:0006265">
    <property type="term" value="P:DNA topological change"/>
    <property type="evidence" value="ECO:0007669"/>
    <property type="project" value="UniProtKB-UniRule"/>
</dbReference>
<feature type="binding site" evidence="10">
    <location>
        <position position="498"/>
    </location>
    <ligand>
        <name>Mg(2+)</name>
        <dbReference type="ChEBI" id="CHEBI:18420"/>
        <label>2</label>
    </ligand>
</feature>
<evidence type="ECO:0000313" key="13">
    <source>
        <dbReference type="Proteomes" id="UP000598633"/>
    </source>
</evidence>
<dbReference type="CDD" id="cd00822">
    <property type="entry name" value="TopoII_Trans_DNA_gyrase"/>
    <property type="match status" value="1"/>
</dbReference>
<dbReference type="EMBL" id="JACXWA010000109">
    <property type="protein sequence ID" value="MBD3871013.1"/>
    <property type="molecule type" value="Genomic_DNA"/>
</dbReference>
<dbReference type="Pfam" id="PF01751">
    <property type="entry name" value="Toprim"/>
    <property type="match status" value="1"/>
</dbReference>
<evidence type="ECO:0000256" key="8">
    <source>
        <dbReference type="ARBA" id="ARBA00023125"/>
    </source>
</evidence>
<dbReference type="InterPro" id="IPR020568">
    <property type="entry name" value="Ribosomal_Su5_D2-typ_SF"/>
</dbReference>
<evidence type="ECO:0000256" key="9">
    <source>
        <dbReference type="ARBA" id="ARBA00023235"/>
    </source>
</evidence>
<keyword evidence="9 10" id="KW-0413">Isomerase</keyword>
<keyword evidence="3 10" id="KW-0479">Metal-binding</keyword>
<evidence type="ECO:0000256" key="4">
    <source>
        <dbReference type="ARBA" id="ARBA00022741"/>
    </source>
</evidence>
<evidence type="ECO:0000256" key="1">
    <source>
        <dbReference type="ARBA" id="ARBA00000185"/>
    </source>
</evidence>
<keyword evidence="4 10" id="KW-0547">Nucleotide-binding</keyword>
<dbReference type="InterPro" id="IPR013760">
    <property type="entry name" value="Topo_IIA-like_dom_sf"/>
</dbReference>
<dbReference type="GO" id="GO:0005524">
    <property type="term" value="F:ATP binding"/>
    <property type="evidence" value="ECO:0007669"/>
    <property type="project" value="UniProtKB-UniRule"/>
</dbReference>
<dbReference type="GO" id="GO:0006261">
    <property type="term" value="P:DNA-templated DNA replication"/>
    <property type="evidence" value="ECO:0007669"/>
    <property type="project" value="UniProtKB-UniRule"/>
</dbReference>
<dbReference type="AlphaFoldDB" id="A0A8J6Y0B8"/>
<feature type="domain" description="Toprim" evidence="11">
    <location>
        <begin position="418"/>
        <end position="533"/>
    </location>
</feature>
<comment type="subcellular location">
    <subcellularLocation>
        <location evidence="10">Cytoplasm</location>
    </subcellularLocation>
</comment>
<feature type="site" description="Interaction with DNA" evidence="10">
    <location>
        <position position="452"/>
    </location>
</feature>
<comment type="function">
    <text evidence="10">A type II topoisomerase that negatively supercoils closed circular double-stranded (ds) DNA in an ATP-dependent manner to modulate DNA topology and maintain chromosomes in an underwound state. Negative supercoiling favors strand separation, and DNA replication, transcription, recombination and repair, all of which involve strand separation. Also able to catalyze the interconversion of other topological isomers of dsDNA rings, including catenanes and knotted rings. Type II topoisomerases break and join 2 DNA strands simultaneously in an ATP-dependent manner.</text>
</comment>
<feature type="binding site" evidence="10">
    <location>
        <position position="500"/>
    </location>
    <ligand>
        <name>Mg(2+)</name>
        <dbReference type="ChEBI" id="CHEBI:18420"/>
        <label>2</label>
    </ligand>
</feature>